<feature type="compositionally biased region" description="Basic and acidic residues" evidence="1">
    <location>
        <begin position="20"/>
        <end position="48"/>
    </location>
</feature>
<reference evidence="2 3" key="1">
    <citation type="submission" date="2024-04" db="EMBL/GenBank/DDBJ databases">
        <authorList>
            <person name="Fracassetti M."/>
        </authorList>
    </citation>
    <scope>NUCLEOTIDE SEQUENCE [LARGE SCALE GENOMIC DNA]</scope>
</reference>
<dbReference type="Proteomes" id="UP001497516">
    <property type="component" value="Chromosome 6"/>
</dbReference>
<name>A0AAV2F5M0_9ROSI</name>
<dbReference type="AlphaFoldDB" id="A0AAV2F5M0"/>
<gene>
    <name evidence="2" type="ORF">LTRI10_LOCUS33601</name>
</gene>
<sequence length="83" mass="9370">MEDGGSEVQEQVMAEASQEMGERTPSRNEDEGSEDRHLSSEDASITKKDLFKIIADQDEAIGMLRREVEMLKGMYTHQFSESS</sequence>
<protein>
    <submittedName>
        <fullName evidence="2">Uncharacterized protein</fullName>
    </submittedName>
</protein>
<evidence type="ECO:0000313" key="3">
    <source>
        <dbReference type="Proteomes" id="UP001497516"/>
    </source>
</evidence>
<dbReference type="EMBL" id="OZ034819">
    <property type="protein sequence ID" value="CAL1392995.1"/>
    <property type="molecule type" value="Genomic_DNA"/>
</dbReference>
<accession>A0AAV2F5M0</accession>
<organism evidence="2 3">
    <name type="scientific">Linum trigynum</name>
    <dbReference type="NCBI Taxonomy" id="586398"/>
    <lineage>
        <taxon>Eukaryota</taxon>
        <taxon>Viridiplantae</taxon>
        <taxon>Streptophyta</taxon>
        <taxon>Embryophyta</taxon>
        <taxon>Tracheophyta</taxon>
        <taxon>Spermatophyta</taxon>
        <taxon>Magnoliopsida</taxon>
        <taxon>eudicotyledons</taxon>
        <taxon>Gunneridae</taxon>
        <taxon>Pentapetalae</taxon>
        <taxon>rosids</taxon>
        <taxon>fabids</taxon>
        <taxon>Malpighiales</taxon>
        <taxon>Linaceae</taxon>
        <taxon>Linum</taxon>
    </lineage>
</organism>
<evidence type="ECO:0000313" key="2">
    <source>
        <dbReference type="EMBL" id="CAL1392995.1"/>
    </source>
</evidence>
<proteinExistence type="predicted"/>
<keyword evidence="3" id="KW-1185">Reference proteome</keyword>
<feature type="region of interest" description="Disordered" evidence="1">
    <location>
        <begin position="1"/>
        <end position="48"/>
    </location>
</feature>
<evidence type="ECO:0000256" key="1">
    <source>
        <dbReference type="SAM" id="MobiDB-lite"/>
    </source>
</evidence>